<keyword evidence="3" id="KW-1185">Reference proteome</keyword>
<name>A0A3P7GIL3_WUCBA</name>
<dbReference type="InterPro" id="IPR052907">
    <property type="entry name" value="Beta-lactamase/esterase"/>
</dbReference>
<dbReference type="EMBL" id="UYWW01012546">
    <property type="protein sequence ID" value="VDM21525.1"/>
    <property type="molecule type" value="Genomic_DNA"/>
</dbReference>
<dbReference type="Gene3D" id="3.40.710.10">
    <property type="entry name" value="DD-peptidase/beta-lactamase superfamily"/>
    <property type="match status" value="2"/>
</dbReference>
<dbReference type="Pfam" id="PF00144">
    <property type="entry name" value="Beta-lactamase"/>
    <property type="match status" value="1"/>
</dbReference>
<evidence type="ECO:0000313" key="3">
    <source>
        <dbReference type="Proteomes" id="UP000270924"/>
    </source>
</evidence>
<dbReference type="PANTHER" id="PTHR43319:SF7">
    <property type="entry name" value="BETA-LACTAMASE-RELATED DOMAIN-CONTAINING PROTEIN"/>
    <property type="match status" value="1"/>
</dbReference>
<sequence length="325" mass="36702">MGLEREGAHLTVIQNGKVIINLWNGYSDSESLREWNRNTKTVLFSTTKAIAALCLAMQIDRGRLSYDDLVVKYWPEYGQCGKHMTTIEDILTHKAGIPYLDNITMEDVANENGIMKIMEQAKPLWKPGTATGQREFKSLARVTQPGLLEYARDVLFDLRVIIMLAMMYAQPSDSLAARIRIHPSWLPLNFDTVALNDPNIVELNMAAIGGVSDAYNLAKLFSLAIDGTLLSNQTLAQIIRPTITNWHLEQVFLYPFVKGRGFFFEKHPVNRNTYLFGHPGYGCQILNIDFDNKLVIAYVSNGLKTGSGKMCRTYQSILRSLYRSL</sequence>
<dbReference type="AlphaFoldDB" id="A0A3P7GIL3"/>
<dbReference type="InterPro" id="IPR012338">
    <property type="entry name" value="Beta-lactam/transpept-like"/>
</dbReference>
<evidence type="ECO:0000259" key="1">
    <source>
        <dbReference type="Pfam" id="PF00144"/>
    </source>
</evidence>
<organism evidence="2 3">
    <name type="scientific">Wuchereria bancrofti</name>
    <dbReference type="NCBI Taxonomy" id="6293"/>
    <lineage>
        <taxon>Eukaryota</taxon>
        <taxon>Metazoa</taxon>
        <taxon>Ecdysozoa</taxon>
        <taxon>Nematoda</taxon>
        <taxon>Chromadorea</taxon>
        <taxon>Rhabditida</taxon>
        <taxon>Spirurina</taxon>
        <taxon>Spiruromorpha</taxon>
        <taxon>Filarioidea</taxon>
        <taxon>Onchocercidae</taxon>
        <taxon>Wuchereria</taxon>
    </lineage>
</organism>
<gene>
    <name evidence="2" type="ORF">WBA_LOCUS11987</name>
</gene>
<feature type="domain" description="Beta-lactamase-related" evidence="1">
    <location>
        <begin position="5"/>
        <end position="311"/>
    </location>
</feature>
<dbReference type="SUPFAM" id="SSF56601">
    <property type="entry name" value="beta-lactamase/transpeptidase-like"/>
    <property type="match status" value="1"/>
</dbReference>
<dbReference type="OMA" id="GHPGYGC"/>
<accession>A0A3P7GIL3</accession>
<protein>
    <recommendedName>
        <fullName evidence="1">Beta-lactamase-related domain-containing protein</fullName>
    </recommendedName>
</protein>
<dbReference type="Proteomes" id="UP000270924">
    <property type="component" value="Unassembled WGS sequence"/>
</dbReference>
<dbReference type="PANTHER" id="PTHR43319">
    <property type="entry name" value="BETA-LACTAMASE-RELATED"/>
    <property type="match status" value="1"/>
</dbReference>
<dbReference type="FunCoup" id="A0A3P7GIL3">
    <property type="interactions" value="2"/>
</dbReference>
<proteinExistence type="predicted"/>
<dbReference type="OrthoDB" id="5946976at2759"/>
<reference evidence="2 3" key="1">
    <citation type="submission" date="2018-11" db="EMBL/GenBank/DDBJ databases">
        <authorList>
            <consortium name="Pathogen Informatics"/>
        </authorList>
    </citation>
    <scope>NUCLEOTIDE SEQUENCE [LARGE SCALE GENOMIC DNA]</scope>
</reference>
<dbReference type="InterPro" id="IPR001466">
    <property type="entry name" value="Beta-lactam-related"/>
</dbReference>
<evidence type="ECO:0000313" key="2">
    <source>
        <dbReference type="EMBL" id="VDM21525.1"/>
    </source>
</evidence>
<dbReference type="InParanoid" id="A0A3P7GIL3"/>